<reference evidence="3" key="1">
    <citation type="submission" date="2018-11" db="EMBL/GenBank/DDBJ databases">
        <title>Complete genome sequence of Paenibacillus sp. ML311-T8.</title>
        <authorList>
            <person name="Nam Y.-D."/>
            <person name="Kang J."/>
            <person name="Chung W.-H."/>
            <person name="Park Y.S."/>
        </authorList>
    </citation>
    <scope>NUCLEOTIDE SEQUENCE [LARGE SCALE GENOMIC DNA]</scope>
    <source>
        <strain evidence="3">ML311-T8</strain>
    </source>
</reference>
<dbReference type="AlphaFoldDB" id="A0A6B8RE50"/>
<dbReference type="InterPro" id="IPR038740">
    <property type="entry name" value="BioF2-like_GNAT_dom"/>
</dbReference>
<dbReference type="Pfam" id="PF13480">
    <property type="entry name" value="Acetyltransf_6"/>
    <property type="match status" value="1"/>
</dbReference>
<evidence type="ECO:0000313" key="3">
    <source>
        <dbReference type="Proteomes" id="UP000426246"/>
    </source>
</evidence>
<dbReference type="Gene3D" id="3.40.630.30">
    <property type="match status" value="1"/>
</dbReference>
<organism evidence="2 3">
    <name type="scientific">Paenibacillus psychroresistens</name>
    <dbReference type="NCBI Taxonomy" id="1778678"/>
    <lineage>
        <taxon>Bacteria</taxon>
        <taxon>Bacillati</taxon>
        <taxon>Bacillota</taxon>
        <taxon>Bacilli</taxon>
        <taxon>Bacillales</taxon>
        <taxon>Paenibacillaceae</taxon>
        <taxon>Paenibacillus</taxon>
    </lineage>
</organism>
<evidence type="ECO:0000259" key="1">
    <source>
        <dbReference type="Pfam" id="PF13480"/>
    </source>
</evidence>
<dbReference type="EMBL" id="CP034235">
    <property type="protein sequence ID" value="QGQ94430.1"/>
    <property type="molecule type" value="Genomic_DNA"/>
</dbReference>
<dbReference type="KEGG" id="ppsc:EHS13_05685"/>
<evidence type="ECO:0000313" key="2">
    <source>
        <dbReference type="EMBL" id="QGQ94430.1"/>
    </source>
</evidence>
<dbReference type="InterPro" id="IPR016181">
    <property type="entry name" value="Acyl_CoA_acyltransferase"/>
</dbReference>
<dbReference type="Proteomes" id="UP000426246">
    <property type="component" value="Chromosome"/>
</dbReference>
<sequence length="332" mass="39791">MNTKSRYRDLCKINQDIPIFSQDWWLDTVVGESNWDVVTIERNQEIIASLPYYKTKKYMFDFIKMPIFTQCMGIWMKYPNAQKYESKLSYEKELFSLLIEKLPKFDFFVQHFHWSITNWSPFFWRGFKQSTRYTYLLKDITNLEQLFANFKESTRREIRKAEKVLKIIETTDIEKFYLINKKSYDRQKQKMPYTFEFLKHFDEVCQSKNSRKIWFAIDEKGQIHSAIYILFDKNSAYYLMGGGDPKLRTSGATSLLIWTAIQYSSTVTQYFDFQGSMHEPIEKFFRGFGAEQKPYFEISKANGKLIQWAFFLKGAFWCMQFPTLLNSNLVTI</sequence>
<dbReference type="SUPFAM" id="SSF55729">
    <property type="entry name" value="Acyl-CoA N-acyltransferases (Nat)"/>
    <property type="match status" value="1"/>
</dbReference>
<proteinExistence type="predicted"/>
<dbReference type="PANTHER" id="PTHR36174:SF1">
    <property type="entry name" value="LIPID II:GLYCINE GLYCYLTRANSFERASE"/>
    <property type="match status" value="1"/>
</dbReference>
<dbReference type="InterPro" id="IPR050644">
    <property type="entry name" value="PG_Glycine_Bridge_Synth"/>
</dbReference>
<keyword evidence="3" id="KW-1185">Reference proteome</keyword>
<keyword evidence="2" id="KW-0808">Transferase</keyword>
<dbReference type="PANTHER" id="PTHR36174">
    <property type="entry name" value="LIPID II:GLYCINE GLYCYLTRANSFERASE"/>
    <property type="match status" value="1"/>
</dbReference>
<accession>A0A6B8RE50</accession>
<dbReference type="GO" id="GO:0016740">
    <property type="term" value="F:transferase activity"/>
    <property type="evidence" value="ECO:0007669"/>
    <property type="project" value="UniProtKB-KW"/>
</dbReference>
<dbReference type="RefSeq" id="WP_155699433.1">
    <property type="nucleotide sequence ID" value="NZ_CP034235.1"/>
</dbReference>
<gene>
    <name evidence="2" type="ORF">EHS13_05685</name>
</gene>
<protein>
    <submittedName>
        <fullName evidence="2">GNAT family N-acetyltransferase</fullName>
    </submittedName>
</protein>
<name>A0A6B8RE50_9BACL</name>
<dbReference type="OrthoDB" id="116151at2"/>
<feature type="domain" description="BioF2-like acetyltransferase" evidence="1">
    <location>
        <begin position="149"/>
        <end position="265"/>
    </location>
</feature>